<evidence type="ECO:0000259" key="5">
    <source>
        <dbReference type="Pfam" id="PF24827"/>
    </source>
</evidence>
<evidence type="ECO:0000256" key="4">
    <source>
        <dbReference type="ARBA" id="ARBA00022833"/>
    </source>
</evidence>
<dbReference type="OrthoDB" id="69383at2157"/>
<organism evidence="6 7">
    <name type="scientific">Methanobacterium alkalithermotolerans</name>
    <dbReference type="NCBI Taxonomy" id="2731220"/>
    <lineage>
        <taxon>Archaea</taxon>
        <taxon>Methanobacteriati</taxon>
        <taxon>Methanobacteriota</taxon>
        <taxon>Methanomada group</taxon>
        <taxon>Methanobacteria</taxon>
        <taxon>Methanobacteriales</taxon>
        <taxon>Methanobacteriaceae</taxon>
        <taxon>Methanobacterium</taxon>
    </lineage>
</organism>
<evidence type="ECO:0000313" key="6">
    <source>
        <dbReference type="EMBL" id="QUH24275.1"/>
    </source>
</evidence>
<name>A0A8T8K9K3_9EURY</name>
<keyword evidence="4" id="KW-0862">Zinc</keyword>
<gene>
    <name evidence="6" type="ORF">HYG87_03295</name>
</gene>
<dbReference type="Gene3D" id="3.40.630.10">
    <property type="entry name" value="Zn peptidases"/>
    <property type="match status" value="1"/>
</dbReference>
<evidence type="ECO:0000256" key="3">
    <source>
        <dbReference type="ARBA" id="ARBA00022801"/>
    </source>
</evidence>
<dbReference type="EMBL" id="CP058560">
    <property type="protein sequence ID" value="QUH24275.1"/>
    <property type="molecule type" value="Genomic_DNA"/>
</dbReference>
<sequence length="194" mass="20831">MVSFGTGEPQVMIVAGLHGNEIPATIAAMRLINYLDGRKLKGTVHIIPFAIPYTTSINNRLWQGQDPNRIANIPGTPSNIILNKAKELDVAGMGDFHSTQPGGVPGKTSIICTQVPTYQSYNLASYISQQTGSQLINHNTAGVVYPGGLEDEGSKAGIPSIIGEVMSPHGYADSNTINISYQQMLALLKYYNIL</sequence>
<comment type="cofactor">
    <cofactor evidence="1">
        <name>Zn(2+)</name>
        <dbReference type="ChEBI" id="CHEBI:29105"/>
    </cofactor>
</comment>
<reference evidence="6" key="1">
    <citation type="submission" date="2020-07" db="EMBL/GenBank/DDBJ databases">
        <title>Methanobacterium. sp. MethCan genome.</title>
        <authorList>
            <person name="Postec A."/>
            <person name="Quemeneur M."/>
        </authorList>
    </citation>
    <scope>NUCLEOTIDE SEQUENCE</scope>
    <source>
        <strain evidence="6">MethCAN</strain>
    </source>
</reference>
<feature type="domain" description="Succinylglutamate desuccinylase/Aspartoacylase catalytic" evidence="5">
    <location>
        <begin position="9"/>
        <end position="69"/>
    </location>
</feature>
<keyword evidence="7" id="KW-1185">Reference proteome</keyword>
<proteinExistence type="predicted"/>
<dbReference type="SUPFAM" id="SSF53187">
    <property type="entry name" value="Zn-dependent exopeptidases"/>
    <property type="match status" value="1"/>
</dbReference>
<dbReference type="InterPro" id="IPR053138">
    <property type="entry name" value="N-alpha-Ac-DABA_deacetylase"/>
</dbReference>
<dbReference type="Proteomes" id="UP000681041">
    <property type="component" value="Chromosome"/>
</dbReference>
<dbReference type="InterPro" id="IPR055438">
    <property type="entry name" value="AstE_AspA_cat"/>
</dbReference>
<keyword evidence="3" id="KW-0378">Hydrolase</keyword>
<dbReference type="PANTHER" id="PTHR37326">
    <property type="entry name" value="BLL3975 PROTEIN"/>
    <property type="match status" value="1"/>
</dbReference>
<dbReference type="AlphaFoldDB" id="A0A8T8K9K3"/>
<dbReference type="KEGG" id="meme:HYG87_03295"/>
<dbReference type="PANTHER" id="PTHR37326:SF1">
    <property type="entry name" value="BLL3975 PROTEIN"/>
    <property type="match status" value="1"/>
</dbReference>
<keyword evidence="2" id="KW-0479">Metal-binding</keyword>
<accession>A0A8T8K9K3</accession>
<dbReference type="Pfam" id="PF24827">
    <property type="entry name" value="AstE_AspA_cat"/>
    <property type="match status" value="1"/>
</dbReference>
<evidence type="ECO:0000256" key="1">
    <source>
        <dbReference type="ARBA" id="ARBA00001947"/>
    </source>
</evidence>
<evidence type="ECO:0000256" key="2">
    <source>
        <dbReference type="ARBA" id="ARBA00022723"/>
    </source>
</evidence>
<dbReference type="GO" id="GO:0046872">
    <property type="term" value="F:metal ion binding"/>
    <property type="evidence" value="ECO:0007669"/>
    <property type="project" value="UniProtKB-KW"/>
</dbReference>
<protein>
    <submittedName>
        <fullName evidence="6">Succinylglutamate desuccinylase/aspartoacylase family protein</fullName>
    </submittedName>
</protein>
<evidence type="ECO:0000313" key="7">
    <source>
        <dbReference type="Proteomes" id="UP000681041"/>
    </source>
</evidence>
<dbReference type="GO" id="GO:0016788">
    <property type="term" value="F:hydrolase activity, acting on ester bonds"/>
    <property type="evidence" value="ECO:0007669"/>
    <property type="project" value="InterPro"/>
</dbReference>